<evidence type="ECO:0000313" key="1">
    <source>
        <dbReference type="EMBL" id="OWJ99890.1"/>
    </source>
</evidence>
<evidence type="ECO:0000313" key="2">
    <source>
        <dbReference type="Proteomes" id="UP000242450"/>
    </source>
</evidence>
<proteinExistence type="predicted"/>
<feature type="non-terminal residue" evidence="1">
    <location>
        <position position="1"/>
    </location>
</feature>
<dbReference type="Proteomes" id="UP000242450">
    <property type="component" value="Chromosome 33"/>
</dbReference>
<protein>
    <submittedName>
        <fullName evidence="1">Uncharacterized protein</fullName>
    </submittedName>
</protein>
<gene>
    <name evidence="1" type="ORF">Celaphus_00016047</name>
</gene>
<reference evidence="1 2" key="1">
    <citation type="journal article" date="2018" name="Mol. Genet. Genomics">
        <title>The red deer Cervus elaphus genome CerEla1.0: sequencing, annotating, genes, and chromosomes.</title>
        <authorList>
            <person name="Bana N.A."/>
            <person name="Nyiri A."/>
            <person name="Nagy J."/>
            <person name="Frank K."/>
            <person name="Nagy T."/>
            <person name="Steger V."/>
            <person name="Schiller M."/>
            <person name="Lakatos P."/>
            <person name="Sugar L."/>
            <person name="Horn P."/>
            <person name="Barta E."/>
            <person name="Orosz L."/>
        </authorList>
    </citation>
    <scope>NUCLEOTIDE SEQUENCE [LARGE SCALE GENOMIC DNA]</scope>
    <source>
        <strain evidence="1">Hungarian</strain>
    </source>
</reference>
<accession>A0A212C1L5</accession>
<keyword evidence="2" id="KW-1185">Reference proteome</keyword>
<name>A0A212C1L5_CEREH</name>
<feature type="non-terminal residue" evidence="1">
    <location>
        <position position="170"/>
    </location>
</feature>
<dbReference type="EMBL" id="MKHE01000033">
    <property type="protein sequence ID" value="OWJ99890.1"/>
    <property type="molecule type" value="Genomic_DNA"/>
</dbReference>
<dbReference type="SUPFAM" id="SSF81442">
    <property type="entry name" value="Cytochrome c oxidase subunit I-like"/>
    <property type="match status" value="1"/>
</dbReference>
<sequence length="170" mass="19688">NQPPVFIIWCLGWNSGYCQNLLINAELSQPRALLGNDQIYNHMLLATSTLFLTLICSWCRYKLTCIPTSSVSTILGAINFITTIMNIKALTVPQYQTLLFVVSHFRYVLSIRSGIRHYRRLQTLIPTHLTQHEQKFILLIHFTNSSDTYNFYNLRSICIKMRELTTANLE</sequence>
<dbReference type="AlphaFoldDB" id="A0A212C1L5"/>
<comment type="caution">
    <text evidence="1">The sequence shown here is derived from an EMBL/GenBank/DDBJ whole genome shotgun (WGS) entry which is preliminary data.</text>
</comment>
<organism evidence="1 2">
    <name type="scientific">Cervus elaphus hippelaphus</name>
    <name type="common">European red deer</name>
    <dbReference type="NCBI Taxonomy" id="46360"/>
    <lineage>
        <taxon>Eukaryota</taxon>
        <taxon>Metazoa</taxon>
        <taxon>Chordata</taxon>
        <taxon>Craniata</taxon>
        <taxon>Vertebrata</taxon>
        <taxon>Euteleostomi</taxon>
        <taxon>Mammalia</taxon>
        <taxon>Eutheria</taxon>
        <taxon>Laurasiatheria</taxon>
        <taxon>Artiodactyla</taxon>
        <taxon>Ruminantia</taxon>
        <taxon>Pecora</taxon>
        <taxon>Cervidae</taxon>
        <taxon>Cervinae</taxon>
        <taxon>Cervus</taxon>
    </lineage>
</organism>
<dbReference type="InterPro" id="IPR036927">
    <property type="entry name" value="Cyt_c_oxase-like_su1_sf"/>
</dbReference>